<dbReference type="SUPFAM" id="SSF51735">
    <property type="entry name" value="NAD(P)-binding Rossmann-fold domains"/>
    <property type="match status" value="1"/>
</dbReference>
<dbReference type="InterPro" id="IPR002347">
    <property type="entry name" value="SDR_fam"/>
</dbReference>
<sequence>MAKKQVALVVGASRGIGRQVAVDLAKNGFAVVVAAKSTSDASTCSPFPPNPNSSQSTINTVAREINSAGGEALAVQVDTRDYSTIESLISRTVEKYGRLDVVVYNSGAIWWSSVENTSMKRFKLMQGVNIEGLYGVVQAALPVLYKNGGDGKGKGKIVVISPPVYSRFLRGKTGYAVGKWGMSALTMGLAMDFERQGRTEMGITSLWPAAAIDSAATQGPQTDRAELRRPTIFSDTILAILKADVKDVNGRCLLDEDFLRETGVMDFDQYTLVPGSKPRRIMPAELPSLRVREQDDEGRRMDSTALPKKSKL</sequence>
<dbReference type="PANTHER" id="PTHR42808:SF4">
    <property type="entry name" value="SHORT CHAIN DEHYDROGENASE"/>
    <property type="match status" value="1"/>
</dbReference>
<evidence type="ECO:0000256" key="2">
    <source>
        <dbReference type="SAM" id="MobiDB-lite"/>
    </source>
</evidence>
<dbReference type="AlphaFoldDB" id="A0AAN7TFP1"/>
<dbReference type="Pfam" id="PF00106">
    <property type="entry name" value="adh_short"/>
    <property type="match status" value="2"/>
</dbReference>
<dbReference type="Gene3D" id="3.40.50.720">
    <property type="entry name" value="NAD(P)-binding Rossmann-like Domain"/>
    <property type="match status" value="1"/>
</dbReference>
<evidence type="ECO:0000313" key="3">
    <source>
        <dbReference type="EMBL" id="KAK5113648.1"/>
    </source>
</evidence>
<feature type="compositionally biased region" description="Basic and acidic residues" evidence="2">
    <location>
        <begin position="290"/>
        <end position="302"/>
    </location>
</feature>
<dbReference type="InterPro" id="IPR036291">
    <property type="entry name" value="NAD(P)-bd_dom_sf"/>
</dbReference>
<protein>
    <recommendedName>
        <fullName evidence="5">Short chain dehydrogenase</fullName>
    </recommendedName>
</protein>
<dbReference type="InterPro" id="IPR020904">
    <property type="entry name" value="Sc_DH/Rdtase_CS"/>
</dbReference>
<proteinExistence type="predicted"/>
<evidence type="ECO:0000313" key="4">
    <source>
        <dbReference type="Proteomes" id="UP001310890"/>
    </source>
</evidence>
<organism evidence="3 4">
    <name type="scientific">Meristemomyces frigidus</name>
    <dbReference type="NCBI Taxonomy" id="1508187"/>
    <lineage>
        <taxon>Eukaryota</taxon>
        <taxon>Fungi</taxon>
        <taxon>Dikarya</taxon>
        <taxon>Ascomycota</taxon>
        <taxon>Pezizomycotina</taxon>
        <taxon>Dothideomycetes</taxon>
        <taxon>Dothideomycetidae</taxon>
        <taxon>Mycosphaerellales</taxon>
        <taxon>Teratosphaeriaceae</taxon>
        <taxon>Meristemomyces</taxon>
    </lineage>
</organism>
<gene>
    <name evidence="3" type="ORF">LTR62_003275</name>
</gene>
<dbReference type="PRINTS" id="PR00081">
    <property type="entry name" value="GDHRDH"/>
</dbReference>
<name>A0AAN7TFP1_9PEZI</name>
<dbReference type="EMBL" id="JAVRRL010000022">
    <property type="protein sequence ID" value="KAK5113648.1"/>
    <property type="molecule type" value="Genomic_DNA"/>
</dbReference>
<evidence type="ECO:0008006" key="5">
    <source>
        <dbReference type="Google" id="ProtNLM"/>
    </source>
</evidence>
<evidence type="ECO:0000256" key="1">
    <source>
        <dbReference type="ARBA" id="ARBA00022857"/>
    </source>
</evidence>
<accession>A0AAN7TFP1</accession>
<dbReference type="PROSITE" id="PS00061">
    <property type="entry name" value="ADH_SHORT"/>
    <property type="match status" value="1"/>
</dbReference>
<dbReference type="InterPro" id="IPR051935">
    <property type="entry name" value="HSDL2"/>
</dbReference>
<comment type="caution">
    <text evidence="3">The sequence shown here is derived from an EMBL/GenBank/DDBJ whole genome shotgun (WGS) entry which is preliminary data.</text>
</comment>
<dbReference type="PANTHER" id="PTHR42808">
    <property type="entry name" value="HYDROXYSTEROID DEHYDROGENASE-LIKE PROTEIN 2"/>
    <property type="match status" value="1"/>
</dbReference>
<reference evidence="3" key="1">
    <citation type="submission" date="2023-08" db="EMBL/GenBank/DDBJ databases">
        <title>Black Yeasts Isolated from many extreme environments.</title>
        <authorList>
            <person name="Coleine C."/>
            <person name="Stajich J.E."/>
            <person name="Selbmann L."/>
        </authorList>
    </citation>
    <scope>NUCLEOTIDE SEQUENCE</scope>
    <source>
        <strain evidence="3">CCFEE 5401</strain>
    </source>
</reference>
<dbReference type="Proteomes" id="UP001310890">
    <property type="component" value="Unassembled WGS sequence"/>
</dbReference>
<feature type="region of interest" description="Disordered" evidence="2">
    <location>
        <begin position="278"/>
        <end position="312"/>
    </location>
</feature>
<keyword evidence="1" id="KW-0521">NADP</keyword>